<organism evidence="1 2">
    <name type="scientific">Phytophthora lilii</name>
    <dbReference type="NCBI Taxonomy" id="2077276"/>
    <lineage>
        <taxon>Eukaryota</taxon>
        <taxon>Sar</taxon>
        <taxon>Stramenopiles</taxon>
        <taxon>Oomycota</taxon>
        <taxon>Peronosporomycetes</taxon>
        <taxon>Peronosporales</taxon>
        <taxon>Peronosporaceae</taxon>
        <taxon>Phytophthora</taxon>
    </lineage>
</organism>
<comment type="caution">
    <text evidence="1">The sequence shown here is derived from an EMBL/GenBank/DDBJ whole genome shotgun (WGS) entry which is preliminary data.</text>
</comment>
<keyword evidence="2" id="KW-1185">Reference proteome</keyword>
<evidence type="ECO:0000313" key="2">
    <source>
        <dbReference type="Proteomes" id="UP001165083"/>
    </source>
</evidence>
<name>A0A9W6XAD3_9STRA</name>
<gene>
    <name evidence="1" type="ORF">Plil01_001474600</name>
</gene>
<dbReference type="AlphaFoldDB" id="A0A9W6XAD3"/>
<protein>
    <submittedName>
        <fullName evidence="1">Unnamed protein product</fullName>
    </submittedName>
</protein>
<accession>A0A9W6XAD3</accession>
<dbReference type="EMBL" id="BSXW01001200">
    <property type="protein sequence ID" value="GMF34606.1"/>
    <property type="molecule type" value="Genomic_DNA"/>
</dbReference>
<proteinExistence type="predicted"/>
<dbReference type="Proteomes" id="UP001165083">
    <property type="component" value="Unassembled WGS sequence"/>
</dbReference>
<reference evidence="1" key="1">
    <citation type="submission" date="2023-04" db="EMBL/GenBank/DDBJ databases">
        <title>Phytophthora lilii NBRC 32176.</title>
        <authorList>
            <person name="Ichikawa N."/>
            <person name="Sato H."/>
            <person name="Tonouchi N."/>
        </authorList>
    </citation>
    <scope>NUCLEOTIDE SEQUENCE</scope>
    <source>
        <strain evidence="1">NBRC 32176</strain>
    </source>
</reference>
<sequence length="85" mass="9086">MNGDLRGQASARGWCCCSSSCFTADVCKYYERSENTSQDTASSAERCTETTQTLTNDQAGEFVRPSSSSTSTVVTAVVVSDNSHL</sequence>
<evidence type="ECO:0000313" key="1">
    <source>
        <dbReference type="EMBL" id="GMF34606.1"/>
    </source>
</evidence>